<dbReference type="InterPro" id="IPR020841">
    <property type="entry name" value="PKS_Beta-ketoAc_synthase_dom"/>
</dbReference>
<dbReference type="SMART" id="SM00827">
    <property type="entry name" value="PKS_AT"/>
    <property type="match status" value="1"/>
</dbReference>
<dbReference type="InterPro" id="IPR014031">
    <property type="entry name" value="Ketoacyl_synth_C"/>
</dbReference>
<evidence type="ECO:0000313" key="11">
    <source>
        <dbReference type="EMBL" id="KAF6222854.1"/>
    </source>
</evidence>
<keyword evidence="12" id="KW-1185">Reference proteome</keyword>
<dbReference type="Pfam" id="PF07993">
    <property type="entry name" value="NAD_binding_4"/>
    <property type="match status" value="1"/>
</dbReference>
<dbReference type="InterPro" id="IPR009081">
    <property type="entry name" value="PP-bd_ACP"/>
</dbReference>
<dbReference type="PANTHER" id="PTHR45681">
    <property type="entry name" value="POLYKETIDE SYNTHASE 44-RELATED"/>
    <property type="match status" value="1"/>
</dbReference>
<feature type="region of interest" description="N-terminal hotdog fold" evidence="6">
    <location>
        <begin position="1275"/>
        <end position="1408"/>
    </location>
</feature>
<dbReference type="GO" id="GO:0044550">
    <property type="term" value="P:secondary metabolite biosynthetic process"/>
    <property type="evidence" value="ECO:0007669"/>
    <property type="project" value="UniProtKB-ARBA"/>
</dbReference>
<dbReference type="InterPro" id="IPR016036">
    <property type="entry name" value="Malonyl_transacylase_ACP-bd"/>
</dbReference>
<dbReference type="Pfam" id="PF02801">
    <property type="entry name" value="Ketoacyl-synt_C"/>
    <property type="match status" value="1"/>
</dbReference>
<dbReference type="RefSeq" id="XP_037152200.1">
    <property type="nucleotide sequence ID" value="XM_037291838.1"/>
</dbReference>
<dbReference type="PROSITE" id="PS50075">
    <property type="entry name" value="CARRIER"/>
    <property type="match status" value="1"/>
</dbReference>
<dbReference type="SMART" id="SM00825">
    <property type="entry name" value="PKS_KS"/>
    <property type="match status" value="1"/>
</dbReference>
<reference evidence="11 12" key="1">
    <citation type="journal article" date="2020" name="Genomics">
        <title>Complete, high-quality genomes from long-read metagenomic sequencing of two wolf lichen thalli reveals enigmatic genome architecture.</title>
        <authorList>
            <person name="McKenzie S.K."/>
            <person name="Walston R.F."/>
            <person name="Allen J.L."/>
        </authorList>
    </citation>
    <scope>NUCLEOTIDE SEQUENCE [LARGE SCALE GENOMIC DNA]</scope>
    <source>
        <strain evidence="11">WasteWater1</strain>
    </source>
</reference>
<evidence type="ECO:0008006" key="13">
    <source>
        <dbReference type="Google" id="ProtNLM"/>
    </source>
</evidence>
<dbReference type="CDD" id="cd00833">
    <property type="entry name" value="PKS"/>
    <property type="match status" value="1"/>
</dbReference>
<feature type="active site" description="Proton donor; for dehydratase activity" evidence="6">
    <location>
        <position position="1492"/>
    </location>
</feature>
<dbReference type="InterPro" id="IPR016039">
    <property type="entry name" value="Thiolase-like"/>
</dbReference>
<dbReference type="Pfam" id="PF00109">
    <property type="entry name" value="ketoacyl-synt"/>
    <property type="match status" value="1"/>
</dbReference>
<dbReference type="Proteomes" id="UP000593566">
    <property type="component" value="Unassembled WGS sequence"/>
</dbReference>
<dbReference type="Gene3D" id="3.40.366.10">
    <property type="entry name" value="Malonyl-Coenzyme A Acyl Carrier Protein, domain 2"/>
    <property type="match status" value="2"/>
</dbReference>
<name>A0A8H6CG39_9LECA</name>
<dbReference type="InterPro" id="IPR032088">
    <property type="entry name" value="SAT"/>
</dbReference>
<evidence type="ECO:0000256" key="1">
    <source>
        <dbReference type="ARBA" id="ARBA00022450"/>
    </source>
</evidence>
<dbReference type="Gene3D" id="3.40.47.10">
    <property type="match status" value="1"/>
</dbReference>
<dbReference type="SUPFAM" id="SSF51735">
    <property type="entry name" value="NAD(P)-binding Rossmann-fold domains"/>
    <property type="match status" value="1"/>
</dbReference>
<dbReference type="Pfam" id="PF08242">
    <property type="entry name" value="Methyltransf_12"/>
    <property type="match status" value="1"/>
</dbReference>
<keyword evidence="4" id="KW-0511">Multifunctional enzyme</keyword>
<dbReference type="InterPro" id="IPR041068">
    <property type="entry name" value="HTH_51"/>
</dbReference>
<feature type="domain" description="Carrier" evidence="8">
    <location>
        <begin position="1636"/>
        <end position="1710"/>
    </location>
</feature>
<dbReference type="GO" id="GO:0016746">
    <property type="term" value="F:acyltransferase activity"/>
    <property type="evidence" value="ECO:0007669"/>
    <property type="project" value="UniProtKB-KW"/>
</dbReference>
<evidence type="ECO:0000256" key="5">
    <source>
        <dbReference type="ARBA" id="ARBA00023315"/>
    </source>
</evidence>
<dbReference type="SUPFAM" id="SSF52151">
    <property type="entry name" value="FabD/lysophospholipase-like"/>
    <property type="match status" value="1"/>
</dbReference>
<dbReference type="Gene3D" id="3.40.50.150">
    <property type="entry name" value="Vaccinia Virus protein VP39"/>
    <property type="match status" value="1"/>
</dbReference>
<evidence type="ECO:0000313" key="12">
    <source>
        <dbReference type="Proteomes" id="UP000593566"/>
    </source>
</evidence>
<evidence type="ECO:0000259" key="10">
    <source>
        <dbReference type="PROSITE" id="PS52019"/>
    </source>
</evidence>
<dbReference type="InterPro" id="IPR036736">
    <property type="entry name" value="ACP-like_sf"/>
</dbReference>
<dbReference type="Gene3D" id="1.10.1200.10">
    <property type="entry name" value="ACP-like"/>
    <property type="match status" value="1"/>
</dbReference>
<dbReference type="InterPro" id="IPR042104">
    <property type="entry name" value="PKS_dehydratase_sf"/>
</dbReference>
<dbReference type="InterPro" id="IPR006162">
    <property type="entry name" value="Ppantetheine_attach_site"/>
</dbReference>
<dbReference type="InterPro" id="IPR029063">
    <property type="entry name" value="SAM-dependent_MTases_sf"/>
</dbReference>
<keyword evidence="2" id="KW-0597">Phosphoprotein</keyword>
<feature type="compositionally biased region" description="Polar residues" evidence="7">
    <location>
        <begin position="1758"/>
        <end position="1773"/>
    </location>
</feature>
<dbReference type="InterPro" id="IPR001227">
    <property type="entry name" value="Ac_transferase_dom_sf"/>
</dbReference>
<feature type="compositionally biased region" description="Polar residues" evidence="7">
    <location>
        <begin position="1725"/>
        <end position="1750"/>
    </location>
</feature>
<dbReference type="PROSITE" id="PS52004">
    <property type="entry name" value="KS3_2"/>
    <property type="match status" value="1"/>
</dbReference>
<dbReference type="InterPro" id="IPR013120">
    <property type="entry name" value="FAR_NAD-bd"/>
</dbReference>
<dbReference type="InterPro" id="IPR036291">
    <property type="entry name" value="NAD(P)-bd_dom_sf"/>
</dbReference>
<dbReference type="SMART" id="SM00823">
    <property type="entry name" value="PKS_PP"/>
    <property type="match status" value="1"/>
</dbReference>
<dbReference type="GeneID" id="59329323"/>
<evidence type="ECO:0000259" key="8">
    <source>
        <dbReference type="PROSITE" id="PS50075"/>
    </source>
</evidence>
<dbReference type="SUPFAM" id="SSF53335">
    <property type="entry name" value="S-adenosyl-L-methionine-dependent methyltransferases"/>
    <property type="match status" value="1"/>
</dbReference>
<dbReference type="SUPFAM" id="SSF55048">
    <property type="entry name" value="Probable ACP-binding domain of malonyl-CoA ACP transacylase"/>
    <property type="match status" value="1"/>
</dbReference>
<feature type="region of interest" description="Disordered" evidence="7">
    <location>
        <begin position="1717"/>
        <end position="1777"/>
    </location>
</feature>
<dbReference type="Pfam" id="PF18558">
    <property type="entry name" value="HTH_51"/>
    <property type="match status" value="1"/>
</dbReference>
<dbReference type="GO" id="GO:0031177">
    <property type="term" value="F:phosphopantetheine binding"/>
    <property type="evidence" value="ECO:0007669"/>
    <property type="project" value="InterPro"/>
</dbReference>
<accession>A0A8H6CG39</accession>
<dbReference type="EMBL" id="JACCJB010000011">
    <property type="protein sequence ID" value="KAF6222854.1"/>
    <property type="molecule type" value="Genomic_DNA"/>
</dbReference>
<dbReference type="SUPFAM" id="SSF47336">
    <property type="entry name" value="ACP-like"/>
    <property type="match status" value="1"/>
</dbReference>
<keyword evidence="5" id="KW-0012">Acyltransferase</keyword>
<feature type="active site" description="Proton acceptor; for dehydratase activity" evidence="6">
    <location>
        <position position="1310"/>
    </location>
</feature>
<organism evidence="11 12">
    <name type="scientific">Letharia lupina</name>
    <dbReference type="NCBI Taxonomy" id="560253"/>
    <lineage>
        <taxon>Eukaryota</taxon>
        <taxon>Fungi</taxon>
        <taxon>Dikarya</taxon>
        <taxon>Ascomycota</taxon>
        <taxon>Pezizomycotina</taxon>
        <taxon>Lecanoromycetes</taxon>
        <taxon>OSLEUM clade</taxon>
        <taxon>Lecanoromycetidae</taxon>
        <taxon>Lecanorales</taxon>
        <taxon>Lecanorineae</taxon>
        <taxon>Parmeliaceae</taxon>
        <taxon>Letharia</taxon>
    </lineage>
</organism>
<dbReference type="InterPro" id="IPR014043">
    <property type="entry name" value="Acyl_transferase_dom"/>
</dbReference>
<dbReference type="Pfam" id="PF00698">
    <property type="entry name" value="Acyl_transf_1"/>
    <property type="match status" value="1"/>
</dbReference>
<dbReference type="InterPro" id="IPR016035">
    <property type="entry name" value="Acyl_Trfase/lysoPLipase"/>
</dbReference>
<dbReference type="InterPro" id="IPR014030">
    <property type="entry name" value="Ketoacyl_synth_N"/>
</dbReference>
<dbReference type="Gene3D" id="3.40.50.720">
    <property type="entry name" value="NAD(P)-binding Rossmann-like Domain"/>
    <property type="match status" value="1"/>
</dbReference>
<dbReference type="InterPro" id="IPR050444">
    <property type="entry name" value="Polyketide_Synthase"/>
</dbReference>
<dbReference type="Pfam" id="PF16073">
    <property type="entry name" value="SAT"/>
    <property type="match status" value="1"/>
</dbReference>
<feature type="region of interest" description="Disordered" evidence="7">
    <location>
        <begin position="1614"/>
        <end position="1635"/>
    </location>
</feature>
<feature type="domain" description="Ketosynthase family 3 (KS3)" evidence="9">
    <location>
        <begin position="375"/>
        <end position="791"/>
    </location>
</feature>
<sequence>MVGQVTRPCEGNRLLVFGPQTLSLDAAAFHTLQTTVMQMGSNAWVLDTIAELPHCWEAFVAEFPRYKIIQGAQLLTNLGEWFKTGKLDHESSHLPNIILSPLVIITHISEYMKYLDVASPESRQQWDHPGKSSTEILGFCMGFLSALAVSISKDRRQIETYGATAIRLAMLIGGVVDAQDELDNQGPSKSFTTAWTSSEAAKQMSQILKRFPEAYLSVSYDEHRATVTTAERTASTLQQELRRVGIIANEISLYGRFHNEWYADDIDRLIQFCESQPTLHLPDASDLIYPTRSNSGSGLITSGGLNGHALRTILVQHSNWYQTFKTLYNSKLKGQKTIVVAFGPDRCIPPSILRELESIRPLTNASKTQPETRKPDDIAIVGMSIKVAGADDVAEFWDLLCEAKSQHKEVPPERIKFENAWRELDPNRKWFGNFINDHDAFDQKFFKKNAREAASTDPQQRQMLQVAYQALEQAGYFNSPDSDKKIGCYVGVCAADYENNVACYQPNAYTAVGNLKSFIAGKISHYFGWTGQGLCIDTACSSSLVAVHLACKSILSGECSAALAGGVNVMTNPLWFQNLAAASFLSPTGQCKPFDASADGYCRGEAITAVFLKKMSAAIANGDQILGTISGTAVYQNQNCTPIFVPNAPSLSDLFRDVLAQSKLEPSQITVVEAHGTGTQVGDPAEYDGICQVLGGRVRSKPIAFGSVKGLVGHTECASGAVSLIKTLLMIQQKAIPPQPSYNTLNPHINASAGDNIEIATKLISWNDNFRAALINNYGASGSNASMVVTQAPSLPITNAVNMSIMIEFPFRFYGKDDRALREYSAKFRPFLQLKGSKDLSVANLAFNVSRQSNPTLDRALLLSCRSTDQLAQKLAAFEKGDIDTVSVGHPSPRPVILCFGGQISTYVGLSREVYKNVMILRTHLDQCDAVCRSTGCESIFPGIFERIPIDDPVKLQTMLFAMQYSCAKSWIDCGVQPVAVVGHSFGELTALCISNALSLDDAIKMIAGRANLIKNAWGPEKGSMVATDAELHEIEKLLAETGIPCEEAGERPPTIACFNSPRSFTIAGSSKSIDIVIETITKSSTYSTIRFKRLNVTNAFHSALVEPLMSNLEKFGQGLTFTEPTVHWERATQFQSNDQPTSKYVASHMRDPVYFSHAIQRLSKKYPSCIWLEAGSNSTITNMASRALQSPETFCFQPMNIANDNGLQQLINASVGLWKEGLNFTFWTHHRLQTYEYTPLLLPSYQFEKTRHWMEPKAPPKSEEPVSEQIPEEPKGLWSFVGYQDDGKQFARFRINTVTPRYQEFVSGHVIAQTAPICPATLEVDIAVEALISLCPDFTTSRLQPKIYNVDNQAPICIDPSRSVWLDAQANDASHCNWEWKIVSDSLQNASLTVHVTGRIVFVSVDDAEWRLEFSRYERLIGYHRCSNLLHSDDADDIIQGRNIYRAFGEVVDYAEPYRGLQKLVGKGNESAGRITKKYSGATWLDTHLSDCFGQVGGIWVNCMTDKAQGDMYIATGFEKWMRSPDVGADYSRPDVWDVLGNHHRASDQLFLTDIFIFDSTNSKLMEVILGINYHKVPKASMCKILSRLTVSEQSEKTASVKAEPVLPMANDAVTPQKPKLDETAKPKKKASGGPDVVMKTRALLAEISGLEPDAIQPDAQLADIGIDSLMGMELARELDGMFKCSLPNEELVNVADFSGLVRLIQDTLGLAADRDGADLTEGGNPSESSQSDASSILTPSHTVLTSVSDAEDNTMSDENYNTTKGHLTGSISPGPGDNLELPSSMIIEAFEESKRLTDQFIADYRCAGYIDTVLPKQTQLCVALTVEAFEQLGCPLRASKAGQRLERIEYVPQHQRLAEYLYKMLEQEARLIDMDGSQITRTAITAPSKTSEVILANLLHDYPDHEWANRLVHFAASRLADVLTGKCDGIKLLFGTDEGRELVTGLYGDSLLNKLANAQMQDIITRLASRIPKDKGPLKILELGAGTGGTTKGMAALLAQRNIPVEYTFSDLSGSFVAAARRNFKAYPFMKFRVHDIEKPPANDLLGTQHIIIASNAIHATHSLTESTRNIRKALRPDGFLMMLEMTEPVYWVDLIFGLFEGWWLFEDGRQHAIAHQSVWERDMQSVGYGHVDWTDGHSPEIKIQRIIVALASGPQYSRQPPVRLPAKSEPVPTAARKAAVDDYVRKYTHGFAAPVPSSSTSPPSVYEQSVLITGASGSLGTHLVAHTATLPHVKSVICLNRRSTTKPDVRQHRAMEEKGILFDAACQSKLQVLQTDTSRPMLGLARSEYDSLLNTVTHIIHNAWPMTGKRPLSGMESQFQVMRNLIDFSRDISSRRPKGFTLSFQFISSIAVVGHYPLWSGNAVVPEERVTIESVLPNGYGDAKFICERMLDETLHKCPDLFRTMAVRLGQIAGSKTSGYWNPMEHLSFLMKSSQTLKVLPDFDGDLCWTPVDDVAGTLSDLLLSERTPYPIYHIDNPVRQPWREMIPVLSDALNISSTNVIPFKQWVRRVRSFPGAIEKDNPAGMLIDFLDDNFLRMSCGGLFLSTAKTREHSSTLAAVGPVSAEVARKYIQAWKDMGFLHV</sequence>
<dbReference type="SUPFAM" id="SSF53901">
    <property type="entry name" value="Thiolase-like"/>
    <property type="match status" value="1"/>
</dbReference>
<keyword evidence="3" id="KW-0808">Transferase</keyword>
<keyword evidence="1" id="KW-0596">Phosphopantetheine</keyword>
<gene>
    <name evidence="11" type="ORF">HO133_000905</name>
</gene>
<dbReference type="Gene3D" id="3.10.129.110">
    <property type="entry name" value="Polyketide synthase dehydratase"/>
    <property type="match status" value="1"/>
</dbReference>
<feature type="region of interest" description="C-terminal hotdog fold" evidence="6">
    <location>
        <begin position="1436"/>
        <end position="1584"/>
    </location>
</feature>
<dbReference type="Gene3D" id="3.30.70.3290">
    <property type="match status" value="1"/>
</dbReference>
<dbReference type="PANTHER" id="PTHR45681:SF6">
    <property type="entry name" value="POLYKETIDE SYNTHASE 37"/>
    <property type="match status" value="1"/>
</dbReference>
<dbReference type="PROSITE" id="PS52019">
    <property type="entry name" value="PKS_MFAS_DH"/>
    <property type="match status" value="1"/>
</dbReference>
<dbReference type="PROSITE" id="PS00012">
    <property type="entry name" value="PHOSPHOPANTETHEINE"/>
    <property type="match status" value="1"/>
</dbReference>
<evidence type="ECO:0000256" key="7">
    <source>
        <dbReference type="SAM" id="MobiDB-lite"/>
    </source>
</evidence>
<evidence type="ECO:0000259" key="9">
    <source>
        <dbReference type="PROSITE" id="PS52004"/>
    </source>
</evidence>
<protein>
    <recommendedName>
        <fullName evidence="13">Polyketide synthase</fullName>
    </recommendedName>
</protein>
<dbReference type="InterPro" id="IPR020806">
    <property type="entry name" value="PKS_PP-bd"/>
</dbReference>
<evidence type="ECO:0000256" key="6">
    <source>
        <dbReference type="PROSITE-ProRule" id="PRU01363"/>
    </source>
</evidence>
<evidence type="ECO:0000256" key="2">
    <source>
        <dbReference type="ARBA" id="ARBA00022553"/>
    </source>
</evidence>
<proteinExistence type="predicted"/>
<evidence type="ECO:0000256" key="3">
    <source>
        <dbReference type="ARBA" id="ARBA00022679"/>
    </source>
</evidence>
<feature type="domain" description="PKS/mFAS DH" evidence="10">
    <location>
        <begin position="1275"/>
        <end position="1584"/>
    </location>
</feature>
<dbReference type="InterPro" id="IPR013217">
    <property type="entry name" value="Methyltransf_12"/>
</dbReference>
<dbReference type="Pfam" id="PF00550">
    <property type="entry name" value="PP-binding"/>
    <property type="match status" value="1"/>
</dbReference>
<dbReference type="InterPro" id="IPR049900">
    <property type="entry name" value="PKS_mFAS_DH"/>
</dbReference>
<comment type="caution">
    <text evidence="11">The sequence shown here is derived from an EMBL/GenBank/DDBJ whole genome shotgun (WGS) entry which is preliminary data.</text>
</comment>
<evidence type="ECO:0000256" key="4">
    <source>
        <dbReference type="ARBA" id="ARBA00023268"/>
    </source>
</evidence>